<dbReference type="PANTHER" id="PTHR24289">
    <property type="entry name" value="STEROID 17-ALPHA-HYDROXYLASE/17,20 LYASE"/>
    <property type="match status" value="1"/>
</dbReference>
<dbReference type="SUPFAM" id="SSF48264">
    <property type="entry name" value="Cytochrome P450"/>
    <property type="match status" value="1"/>
</dbReference>
<keyword evidence="6" id="KW-0503">Monooxygenase</keyword>
<dbReference type="Pfam" id="PF00067">
    <property type="entry name" value="p450"/>
    <property type="match status" value="1"/>
</dbReference>
<dbReference type="GO" id="GO:0042446">
    <property type="term" value="P:hormone biosynthetic process"/>
    <property type="evidence" value="ECO:0007669"/>
    <property type="project" value="TreeGrafter"/>
</dbReference>
<evidence type="ECO:0000256" key="3">
    <source>
        <dbReference type="ARBA" id="ARBA00022723"/>
    </source>
</evidence>
<organism evidence="7 8">
    <name type="scientific">Owenia fusiformis</name>
    <name type="common">Polychaete worm</name>
    <dbReference type="NCBI Taxonomy" id="6347"/>
    <lineage>
        <taxon>Eukaryota</taxon>
        <taxon>Metazoa</taxon>
        <taxon>Spiralia</taxon>
        <taxon>Lophotrochozoa</taxon>
        <taxon>Annelida</taxon>
        <taxon>Polychaeta</taxon>
        <taxon>Sedentaria</taxon>
        <taxon>Canalipalpata</taxon>
        <taxon>Sabellida</taxon>
        <taxon>Oweniida</taxon>
        <taxon>Oweniidae</taxon>
        <taxon>Owenia</taxon>
    </lineage>
</organism>
<evidence type="ECO:0000313" key="8">
    <source>
        <dbReference type="Proteomes" id="UP000749559"/>
    </source>
</evidence>
<comment type="similarity">
    <text evidence="1">Belongs to the cytochrome P450 family.</text>
</comment>
<dbReference type="GO" id="GO:0020037">
    <property type="term" value="F:heme binding"/>
    <property type="evidence" value="ECO:0007669"/>
    <property type="project" value="InterPro"/>
</dbReference>
<dbReference type="GO" id="GO:0004508">
    <property type="term" value="F:steroid 17-alpha-monooxygenase activity"/>
    <property type="evidence" value="ECO:0007669"/>
    <property type="project" value="TreeGrafter"/>
</dbReference>
<evidence type="ECO:0000256" key="1">
    <source>
        <dbReference type="ARBA" id="ARBA00010617"/>
    </source>
</evidence>
<keyword evidence="5" id="KW-0408">Iron</keyword>
<comment type="caution">
    <text evidence="7">The sequence shown here is derived from an EMBL/GenBank/DDBJ whole genome shotgun (WGS) entry which is preliminary data.</text>
</comment>
<proteinExistence type="inferred from homology"/>
<dbReference type="PRINTS" id="PR00463">
    <property type="entry name" value="EP450I"/>
</dbReference>
<dbReference type="GO" id="GO:0042448">
    <property type="term" value="P:progesterone metabolic process"/>
    <property type="evidence" value="ECO:0007669"/>
    <property type="project" value="TreeGrafter"/>
</dbReference>
<dbReference type="AlphaFoldDB" id="A0A8J1TDP6"/>
<sequence length="234" mass="26607">MNALYIVYSKDYLIKKVSPFIANLVLQLFGEASTNEDDIKTIAESDDAIERIVGTGNGMELDYFPWLRFFGNSAYQTIKHFVTCRNELYDRWIPNSKGTMEKGKIRGMVDWLLVSQENHPTFTDTNLRMTLQDLLHAGITTTESTIESGILILTNLPDIQEKVQMSIDKGLGRDKFPTLDDRSDLPYVDAFILETMRYISNVPFAVPHKATKDTTLGGYFIPKDTQVAIRPIKK</sequence>
<keyword evidence="4" id="KW-0560">Oxidoreductase</keyword>
<evidence type="ECO:0000256" key="6">
    <source>
        <dbReference type="ARBA" id="ARBA00023033"/>
    </source>
</evidence>
<evidence type="ECO:0000256" key="2">
    <source>
        <dbReference type="ARBA" id="ARBA00022617"/>
    </source>
</evidence>
<dbReference type="Gene3D" id="1.10.630.10">
    <property type="entry name" value="Cytochrome P450"/>
    <property type="match status" value="1"/>
</dbReference>
<accession>A0A8J1TDP6</accession>
<evidence type="ECO:0000256" key="4">
    <source>
        <dbReference type="ARBA" id="ARBA00023002"/>
    </source>
</evidence>
<dbReference type="Proteomes" id="UP000749559">
    <property type="component" value="Unassembled WGS sequence"/>
</dbReference>
<keyword evidence="3" id="KW-0479">Metal-binding</keyword>
<name>A0A8J1TDP6_OWEFU</name>
<dbReference type="InterPro" id="IPR036396">
    <property type="entry name" value="Cyt_P450_sf"/>
</dbReference>
<protein>
    <submittedName>
        <fullName evidence="7">Uncharacterized protein</fullName>
    </submittedName>
</protein>
<keyword evidence="8" id="KW-1185">Reference proteome</keyword>
<dbReference type="OrthoDB" id="1103324at2759"/>
<evidence type="ECO:0000256" key="5">
    <source>
        <dbReference type="ARBA" id="ARBA00023004"/>
    </source>
</evidence>
<keyword evidence="2" id="KW-0349">Heme</keyword>
<evidence type="ECO:0000313" key="7">
    <source>
        <dbReference type="EMBL" id="CAH1798387.1"/>
    </source>
</evidence>
<dbReference type="EMBL" id="CAIIXF020000011">
    <property type="protein sequence ID" value="CAH1798387.1"/>
    <property type="molecule type" value="Genomic_DNA"/>
</dbReference>
<dbReference type="InterPro" id="IPR001128">
    <property type="entry name" value="Cyt_P450"/>
</dbReference>
<dbReference type="PANTHER" id="PTHR24289:SF1">
    <property type="entry name" value="STEROID 17-ALPHA-HYDROXYLASE_17,20 LYASE"/>
    <property type="match status" value="1"/>
</dbReference>
<dbReference type="InterPro" id="IPR002401">
    <property type="entry name" value="Cyt_P450_E_grp-I"/>
</dbReference>
<gene>
    <name evidence="7" type="ORF">OFUS_LOCUS22538</name>
</gene>
<reference evidence="7" key="1">
    <citation type="submission" date="2022-03" db="EMBL/GenBank/DDBJ databases">
        <authorList>
            <person name="Martin C."/>
        </authorList>
    </citation>
    <scope>NUCLEOTIDE SEQUENCE</scope>
</reference>
<dbReference type="GO" id="GO:0005506">
    <property type="term" value="F:iron ion binding"/>
    <property type="evidence" value="ECO:0007669"/>
    <property type="project" value="InterPro"/>
</dbReference>